<keyword evidence="2" id="KW-1185">Reference proteome</keyword>
<proteinExistence type="predicted"/>
<gene>
    <name evidence="1" type="ORF">NCTC13315_02617</name>
</gene>
<dbReference type="Proteomes" id="UP000254968">
    <property type="component" value="Unassembled WGS sequence"/>
</dbReference>
<evidence type="ECO:0000313" key="2">
    <source>
        <dbReference type="Proteomes" id="UP000254968"/>
    </source>
</evidence>
<dbReference type="RefSeq" id="WP_115303780.1">
    <property type="nucleotide sequence ID" value="NZ_CAAAHO010000005.1"/>
</dbReference>
<dbReference type="EMBL" id="UGNV01000001">
    <property type="protein sequence ID" value="STX30055.1"/>
    <property type="molecule type" value="Genomic_DNA"/>
</dbReference>
<name>A0A378I5R0_9GAMM</name>
<evidence type="ECO:0000313" key="1">
    <source>
        <dbReference type="EMBL" id="STX30055.1"/>
    </source>
</evidence>
<sequence length="89" mass="10469">MKEKHFAYKIKSDAAGLVCTYAEIEKNKMLDLLQLVQKDHEIGLYWVFKQLDNQPKEPLCIIDCSQKRVYYHYSGDVEDLDDTIKKLSK</sequence>
<dbReference type="AlphaFoldDB" id="A0A378I5R0"/>
<accession>A0A378I5R0</accession>
<organism evidence="1 2">
    <name type="scientific">Legionella beliardensis</name>
    <dbReference type="NCBI Taxonomy" id="91822"/>
    <lineage>
        <taxon>Bacteria</taxon>
        <taxon>Pseudomonadati</taxon>
        <taxon>Pseudomonadota</taxon>
        <taxon>Gammaproteobacteria</taxon>
        <taxon>Legionellales</taxon>
        <taxon>Legionellaceae</taxon>
        <taxon>Legionella</taxon>
    </lineage>
</organism>
<reference evidence="1 2" key="1">
    <citation type="submission" date="2018-06" db="EMBL/GenBank/DDBJ databases">
        <authorList>
            <consortium name="Pathogen Informatics"/>
            <person name="Doyle S."/>
        </authorList>
    </citation>
    <scope>NUCLEOTIDE SEQUENCE [LARGE SCALE GENOMIC DNA]</scope>
    <source>
        <strain evidence="1 2">NCTC13315</strain>
    </source>
</reference>
<dbReference type="OrthoDB" id="5649005at2"/>
<protein>
    <submittedName>
        <fullName evidence="1">Uncharacterized protein</fullName>
    </submittedName>
</protein>